<proteinExistence type="predicted"/>
<evidence type="ECO:0000313" key="1">
    <source>
        <dbReference type="EMBL" id="KQB36172.1"/>
    </source>
</evidence>
<evidence type="ECO:0000313" key="2">
    <source>
        <dbReference type="Proteomes" id="UP000050301"/>
    </source>
</evidence>
<dbReference type="InParanoid" id="A0A0N8VLC9"/>
<name>A0A0N8VLC9_9ARCH</name>
<reference evidence="1 2" key="1">
    <citation type="submission" date="2015-09" db="EMBL/GenBank/DDBJ databases">
        <title>Heavy metals and arsenic resistance mechanisms in polyextremophilic archaea of the family Ferroplasmaceae.</title>
        <authorList>
            <person name="Bulaev A.G."/>
            <person name="Kanygina A.V."/>
        </authorList>
    </citation>
    <scope>NUCLEOTIDE SEQUENCE [LARGE SCALE GENOMIC DNA]</scope>
    <source>
        <strain evidence="1 2">BH2</strain>
    </source>
</reference>
<protein>
    <recommendedName>
        <fullName evidence="3">Apea-like HEPN domain-containing protein</fullName>
    </recommendedName>
</protein>
<dbReference type="Proteomes" id="UP000050301">
    <property type="component" value="Unassembled WGS sequence"/>
</dbReference>
<evidence type="ECO:0008006" key="3">
    <source>
        <dbReference type="Google" id="ProtNLM"/>
    </source>
</evidence>
<gene>
    <name evidence="1" type="ORF">AOG55_00395</name>
</gene>
<dbReference type="EMBL" id="LKBH01000057">
    <property type="protein sequence ID" value="KQB36172.1"/>
    <property type="molecule type" value="Genomic_DNA"/>
</dbReference>
<comment type="caution">
    <text evidence="1">The sequence shown here is derived from an EMBL/GenBank/DDBJ whole genome shotgun (WGS) entry which is preliminary data.</text>
</comment>
<dbReference type="RefSeq" id="WP_048101071.1">
    <property type="nucleotide sequence ID" value="NZ_LKBH01000057.1"/>
</dbReference>
<dbReference type="AlphaFoldDB" id="A0A0N8VLC9"/>
<sequence>MDLETKNYILKNIFDFFQYSKRYDRLVLTGILNSMDYHDDYITFNKLRFKIGRNAGRDKILGFFLANLPVLIEGRRTERNDLTPKLTKLKNDTLELISLGKFNELATLDMYLLLEMGLRCAYSIWVGKKAIIERPGYDKIILYDQDYRKIKLYLRLNKIGHYDVLVNGQPFPSSQNSLLHWSEKFTDRNSDLLFRLALNIRNLLAHGENEWELYPFKESVESSSYAVGKVLDRIKL</sequence>
<accession>A0A0N8VLC9</accession>
<keyword evidence="2" id="KW-1185">Reference proteome</keyword>
<organism evidence="1 2">
    <name type="scientific">Acidiplasma cupricumulans</name>
    <dbReference type="NCBI Taxonomy" id="312540"/>
    <lineage>
        <taxon>Archaea</taxon>
        <taxon>Methanobacteriati</taxon>
        <taxon>Thermoplasmatota</taxon>
        <taxon>Thermoplasmata</taxon>
        <taxon>Thermoplasmatales</taxon>
        <taxon>Ferroplasmaceae</taxon>
        <taxon>Acidiplasma</taxon>
    </lineage>
</organism>
<dbReference type="GeneID" id="84222676"/>